<accession>A0A0G0D7T3</accession>
<protein>
    <submittedName>
        <fullName evidence="1">Uncharacterized protein</fullName>
    </submittedName>
</protein>
<comment type="caution">
    <text evidence="1">The sequence shown here is derived from an EMBL/GenBank/DDBJ whole genome shotgun (WGS) entry which is preliminary data.</text>
</comment>
<name>A0A0G0D7T3_9BACT</name>
<proteinExistence type="predicted"/>
<organism evidence="1 2">
    <name type="scientific">Candidatus Roizmanbacteria bacterium GW2011_GWA2_33_33</name>
    <dbReference type="NCBI Taxonomy" id="1618476"/>
    <lineage>
        <taxon>Bacteria</taxon>
        <taxon>Candidatus Roizmaniibacteriota</taxon>
    </lineage>
</organism>
<evidence type="ECO:0000313" key="2">
    <source>
        <dbReference type="Proteomes" id="UP000034045"/>
    </source>
</evidence>
<dbReference type="Proteomes" id="UP000034045">
    <property type="component" value="Unassembled WGS sequence"/>
</dbReference>
<sequence>SILLLNTGITNEARKTSEKFPVKFDKALSLCLLILSTFRL</sequence>
<feature type="non-terminal residue" evidence="1">
    <location>
        <position position="1"/>
    </location>
</feature>
<evidence type="ECO:0000313" key="1">
    <source>
        <dbReference type="EMBL" id="KKP51507.1"/>
    </source>
</evidence>
<dbReference type="AlphaFoldDB" id="A0A0G0D7T3"/>
<dbReference type="EMBL" id="LBPD01000014">
    <property type="protein sequence ID" value="KKP51507.1"/>
    <property type="molecule type" value="Genomic_DNA"/>
</dbReference>
<gene>
    <name evidence="1" type="ORF">UR42_C0014G0017</name>
</gene>
<reference evidence="1 2" key="1">
    <citation type="journal article" date="2015" name="Nature">
        <title>rRNA introns, odd ribosomes, and small enigmatic genomes across a large radiation of phyla.</title>
        <authorList>
            <person name="Brown C.T."/>
            <person name="Hug L.A."/>
            <person name="Thomas B.C."/>
            <person name="Sharon I."/>
            <person name="Castelle C.J."/>
            <person name="Singh A."/>
            <person name="Wilkins M.J."/>
            <person name="Williams K.H."/>
            <person name="Banfield J.F."/>
        </authorList>
    </citation>
    <scope>NUCLEOTIDE SEQUENCE [LARGE SCALE GENOMIC DNA]</scope>
</reference>